<evidence type="ECO:0000256" key="3">
    <source>
        <dbReference type="ARBA" id="ARBA00022475"/>
    </source>
</evidence>
<dbReference type="SUPFAM" id="SSF52540">
    <property type="entry name" value="P-loop containing nucleoside triphosphate hydrolases"/>
    <property type="match status" value="1"/>
</dbReference>
<evidence type="ECO:0000259" key="11">
    <source>
        <dbReference type="PROSITE" id="PS50893"/>
    </source>
</evidence>
<dbReference type="STRING" id="266265.Bxe_C0997"/>
<dbReference type="PATRIC" id="fig|266265.5.peg.8760"/>
<keyword evidence="7 12" id="KW-0067">ATP-binding</keyword>
<name>Q13GB9_PARXL</name>
<keyword evidence="4" id="KW-0997">Cell inner membrane</keyword>
<dbReference type="Pfam" id="PF12399">
    <property type="entry name" value="BCA_ABC_TP_C"/>
    <property type="match status" value="1"/>
</dbReference>
<accession>Q13GB9</accession>
<feature type="transmembrane region" description="Helical" evidence="10">
    <location>
        <begin position="202"/>
        <end position="220"/>
    </location>
</feature>
<feature type="transmembrane region" description="Helical" evidence="10">
    <location>
        <begin position="154"/>
        <end position="173"/>
    </location>
</feature>
<evidence type="ECO:0000256" key="8">
    <source>
        <dbReference type="ARBA" id="ARBA00022989"/>
    </source>
</evidence>
<keyword evidence="13" id="KW-1185">Reference proteome</keyword>
<dbReference type="GO" id="GO:0005524">
    <property type="term" value="F:ATP binding"/>
    <property type="evidence" value="ECO:0007669"/>
    <property type="project" value="UniProtKB-KW"/>
</dbReference>
<feature type="transmembrane region" description="Helical" evidence="10">
    <location>
        <begin position="57"/>
        <end position="76"/>
    </location>
</feature>
<evidence type="ECO:0000256" key="4">
    <source>
        <dbReference type="ARBA" id="ARBA00022519"/>
    </source>
</evidence>
<dbReference type="AlphaFoldDB" id="Q13GB9"/>
<comment type="subcellular location">
    <subcellularLocation>
        <location evidence="1">Cell membrane</location>
        <topology evidence="1">Multi-pass membrane protein</topology>
    </subcellularLocation>
</comment>
<feature type="transmembrane region" description="Helical" evidence="10">
    <location>
        <begin position="82"/>
        <end position="100"/>
    </location>
</feature>
<evidence type="ECO:0000256" key="6">
    <source>
        <dbReference type="ARBA" id="ARBA00022741"/>
    </source>
</evidence>
<dbReference type="SMART" id="SM00382">
    <property type="entry name" value="AAA"/>
    <property type="match status" value="1"/>
</dbReference>
<proteinExistence type="predicted"/>
<evidence type="ECO:0000313" key="13">
    <source>
        <dbReference type="Proteomes" id="UP000001817"/>
    </source>
</evidence>
<dbReference type="Pfam" id="PF02653">
    <property type="entry name" value="BPD_transp_2"/>
    <property type="match status" value="1"/>
</dbReference>
<dbReference type="eggNOG" id="COG4177">
    <property type="taxonomic scope" value="Bacteria"/>
</dbReference>
<dbReference type="InterPro" id="IPR027417">
    <property type="entry name" value="P-loop_NTPase"/>
</dbReference>
<dbReference type="PROSITE" id="PS50893">
    <property type="entry name" value="ABC_TRANSPORTER_2"/>
    <property type="match status" value="1"/>
</dbReference>
<protein>
    <submittedName>
        <fullName evidence="12">Amino acid/amide ABC transporter ATP-binding protein 1, HAAT family / amino acid/amide ABC transporter membrane protein 2, HAAT family</fullName>
    </submittedName>
</protein>
<dbReference type="Gene3D" id="3.40.50.300">
    <property type="entry name" value="P-loop containing nucleotide triphosphate hydrolases"/>
    <property type="match status" value="1"/>
</dbReference>
<feature type="transmembrane region" description="Helical" evidence="10">
    <location>
        <begin position="240"/>
        <end position="268"/>
    </location>
</feature>
<dbReference type="PANTHER" id="PTHR45772">
    <property type="entry name" value="CONSERVED COMPONENT OF ABC TRANSPORTER FOR NATURAL AMINO ACIDS-RELATED"/>
    <property type="match status" value="1"/>
</dbReference>
<keyword evidence="9 10" id="KW-0472">Membrane</keyword>
<reference evidence="12 13" key="1">
    <citation type="journal article" date="2006" name="Proc. Natl. Acad. Sci. U.S.A.">
        <title>Burkholderia xenovorans LB400 harbors a multi-replicon, 9.73-Mbp genome shaped for versatility.</title>
        <authorList>
            <person name="Chain P.S."/>
            <person name="Denef V.J."/>
            <person name="Konstantinidis K.T."/>
            <person name="Vergez L.M."/>
            <person name="Agullo L."/>
            <person name="Reyes V.L."/>
            <person name="Hauser L."/>
            <person name="Cordova M."/>
            <person name="Gomez L."/>
            <person name="Gonzalez M."/>
            <person name="Land M."/>
            <person name="Lao V."/>
            <person name="Larimer F."/>
            <person name="LiPuma J.J."/>
            <person name="Mahenthiralingam E."/>
            <person name="Malfatti S.A."/>
            <person name="Marx C.J."/>
            <person name="Parnell J.J."/>
            <person name="Ramette A."/>
            <person name="Richardson P."/>
            <person name="Seeger M."/>
            <person name="Smith D."/>
            <person name="Spilker T."/>
            <person name="Sul W.J."/>
            <person name="Tsoi T.V."/>
            <person name="Ulrich L.E."/>
            <person name="Zhulin I.B."/>
            <person name="Tiedje J.M."/>
        </authorList>
    </citation>
    <scope>NUCLEOTIDE SEQUENCE [LARGE SCALE GENOMIC DNA]</scope>
    <source>
        <strain evidence="12 13">LB400</strain>
    </source>
</reference>
<dbReference type="InterPro" id="IPR003439">
    <property type="entry name" value="ABC_transporter-like_ATP-bd"/>
</dbReference>
<dbReference type="PANTHER" id="PTHR45772:SF2">
    <property type="entry name" value="ABC TRANSPORTER ATP-BINDING PROTEIN"/>
    <property type="match status" value="1"/>
</dbReference>
<evidence type="ECO:0000256" key="1">
    <source>
        <dbReference type="ARBA" id="ARBA00004651"/>
    </source>
</evidence>
<evidence type="ECO:0000256" key="5">
    <source>
        <dbReference type="ARBA" id="ARBA00022692"/>
    </source>
</evidence>
<dbReference type="Proteomes" id="UP000001817">
    <property type="component" value="Chromosome 3"/>
</dbReference>
<dbReference type="InterPro" id="IPR043428">
    <property type="entry name" value="LivM-like"/>
</dbReference>
<evidence type="ECO:0000256" key="10">
    <source>
        <dbReference type="SAM" id="Phobius"/>
    </source>
</evidence>
<dbReference type="OrthoDB" id="5290247at2"/>
<keyword evidence="2" id="KW-0813">Transport</keyword>
<dbReference type="InterPro" id="IPR001851">
    <property type="entry name" value="ABC_transp_permease"/>
</dbReference>
<dbReference type="RefSeq" id="WP_011494117.1">
    <property type="nucleotide sequence ID" value="NC_007953.1"/>
</dbReference>
<gene>
    <name evidence="12" type="ORF">Bxe_C0997</name>
</gene>
<evidence type="ECO:0000256" key="7">
    <source>
        <dbReference type="ARBA" id="ARBA00022840"/>
    </source>
</evidence>
<dbReference type="CDD" id="cd06581">
    <property type="entry name" value="TM_PBP1_LivM_like"/>
    <property type="match status" value="1"/>
</dbReference>
<evidence type="ECO:0000256" key="2">
    <source>
        <dbReference type="ARBA" id="ARBA00022448"/>
    </source>
</evidence>
<keyword evidence="3" id="KW-1003">Cell membrane</keyword>
<dbReference type="GO" id="GO:0015658">
    <property type="term" value="F:branched-chain amino acid transmembrane transporter activity"/>
    <property type="evidence" value="ECO:0007669"/>
    <property type="project" value="InterPro"/>
</dbReference>
<evidence type="ECO:0000313" key="12">
    <source>
        <dbReference type="EMBL" id="ABE36870.1"/>
    </source>
</evidence>
<keyword evidence="8 10" id="KW-1133">Transmembrane helix</keyword>
<feature type="transmembrane region" description="Helical" evidence="10">
    <location>
        <begin position="280"/>
        <end position="298"/>
    </location>
</feature>
<dbReference type="Pfam" id="PF00005">
    <property type="entry name" value="ABC_tran"/>
    <property type="match status" value="1"/>
</dbReference>
<dbReference type="KEGG" id="bxb:DR64_7454"/>
<evidence type="ECO:0000256" key="9">
    <source>
        <dbReference type="ARBA" id="ARBA00023136"/>
    </source>
</evidence>
<dbReference type="GO" id="GO:0016887">
    <property type="term" value="F:ATP hydrolysis activity"/>
    <property type="evidence" value="ECO:0007669"/>
    <property type="project" value="InterPro"/>
</dbReference>
<keyword evidence="6" id="KW-0547">Nucleotide-binding</keyword>
<feature type="transmembrane region" description="Helical" evidence="10">
    <location>
        <begin position="32"/>
        <end position="50"/>
    </location>
</feature>
<dbReference type="InterPro" id="IPR003593">
    <property type="entry name" value="AAA+_ATPase"/>
</dbReference>
<dbReference type="KEGG" id="bxe:Bxe_C0997"/>
<keyword evidence="5 10" id="KW-0812">Transmembrane</keyword>
<dbReference type="InterPro" id="IPR051120">
    <property type="entry name" value="ABC_AA/LPS_Transport"/>
</dbReference>
<sequence length="596" mass="64203">MKRKWLVAVGCLALVVAPLVLPDFYTTLLIYTGLASIVVLGLVVLTGVGGMTSFGQATFVGLSAYTTGAISTTLGWSPWVTLPIAVLLTCLAAAVIGLLTVRLSGHYLVLGTVAWSVGLYYLFGNLPFLGGYNGISDIPPITFFGFSLAGSRPSYYLIWAVVAVAVVCTMNLLDSRTGRAIRSLRNPVLAESFGIDIYRLRLPVFIYAAFLAAISGWLYAHYFRFVNPAPFGFDGSIDYAFMLVLGGATQVFGAIVGAFVLVVGKMLLQIGLTHVLPGPVHWDQIFFGLLIIGLFHHARSGILSARRMGAASPDNHEADTEDTVWIPAEIPCRFSSSQANALAAQPSATLRVEKVSRRFGSLLAVNGVSFDAAPGQVVGVIGPNGAGKSTLFNLIAGTLSVDQGEVWLGEHCLSRLSPHQVIRHRVARTFQHVQLRPGQSVLSNVALGAHWLGRKGFIASLLRLDRHEERMLKARAMAAIERAGLKDVAFADAHTLPLGRQRVVEIARALSASPSVLLLDEPAAGLRHQEKRALGALIQQLREEGLTVLIVEHDMEFLMDLVDKIVVVNFGTKLCEGMPQTVQSDPQVIETYLGAE</sequence>
<feature type="domain" description="ABC transporter" evidence="11">
    <location>
        <begin position="350"/>
        <end position="595"/>
    </location>
</feature>
<organism evidence="12 13">
    <name type="scientific">Paraburkholderia xenovorans (strain LB400)</name>
    <dbReference type="NCBI Taxonomy" id="266265"/>
    <lineage>
        <taxon>Bacteria</taxon>
        <taxon>Pseudomonadati</taxon>
        <taxon>Pseudomonadota</taxon>
        <taxon>Betaproteobacteria</taxon>
        <taxon>Burkholderiales</taxon>
        <taxon>Burkholderiaceae</taxon>
        <taxon>Paraburkholderia</taxon>
    </lineage>
</organism>
<dbReference type="InterPro" id="IPR032823">
    <property type="entry name" value="BCA_ABC_TP_C"/>
</dbReference>
<dbReference type="CDD" id="cd03219">
    <property type="entry name" value="ABC_Mj1267_LivG_branched"/>
    <property type="match status" value="1"/>
</dbReference>
<dbReference type="eggNOG" id="COG0411">
    <property type="taxonomic scope" value="Bacteria"/>
</dbReference>
<dbReference type="EMBL" id="CP000272">
    <property type="protein sequence ID" value="ABE36870.1"/>
    <property type="molecule type" value="Genomic_DNA"/>
</dbReference>
<dbReference type="GO" id="GO:0005886">
    <property type="term" value="C:plasma membrane"/>
    <property type="evidence" value="ECO:0007669"/>
    <property type="project" value="UniProtKB-SubCell"/>
</dbReference>